<comment type="similarity">
    <text evidence="1">Belongs to the LysR transcriptional regulatory family.</text>
</comment>
<gene>
    <name evidence="7" type="ORF">HLB23_32980</name>
</gene>
<proteinExistence type="inferred from homology"/>
<dbReference type="PANTHER" id="PTHR30346:SF0">
    <property type="entry name" value="HCA OPERON TRANSCRIPTIONAL ACTIVATOR HCAR"/>
    <property type="match status" value="1"/>
</dbReference>
<evidence type="ECO:0000256" key="1">
    <source>
        <dbReference type="ARBA" id="ARBA00009437"/>
    </source>
</evidence>
<dbReference type="Pfam" id="PF03466">
    <property type="entry name" value="LysR_substrate"/>
    <property type="match status" value="1"/>
</dbReference>
<keyword evidence="8" id="KW-1185">Reference proteome</keyword>
<dbReference type="Gene3D" id="1.10.10.10">
    <property type="entry name" value="Winged helix-like DNA-binding domain superfamily/Winged helix DNA-binding domain"/>
    <property type="match status" value="1"/>
</dbReference>
<dbReference type="SUPFAM" id="SSF46785">
    <property type="entry name" value="Winged helix' DNA-binding domain"/>
    <property type="match status" value="1"/>
</dbReference>
<dbReference type="GO" id="GO:0003700">
    <property type="term" value="F:DNA-binding transcription factor activity"/>
    <property type="evidence" value="ECO:0007669"/>
    <property type="project" value="InterPro"/>
</dbReference>
<keyword evidence="4" id="KW-0010">Activator</keyword>
<keyword evidence="5" id="KW-0804">Transcription</keyword>
<sequence length="298" mass="33124">MLERHELEAFLTLVEELHFGRTAERLHVSTARVSQTIAKLERRLGVALFERSSRRVRTTPAGRDLYAELRPAWDRITVAVRRTMDTGRGRAGTLEVAFVDSTTGQLLIRAAELFRERLPECAVRLREAQPAQVIPWLRDGEIDIALDMVPFPEPGITTGPELVAAARLLAVPAAHPFARRRSITQSDLARTTMLQLPPELPRAVRETRTPPVTPDGQQIPAGPAAATYNELLTLVGAGWGVFPVSAHLRRYNARPDVAYVPIRDAEPVRWALLWRSGGETEPVREFARAATTAADRTD</sequence>
<feature type="domain" description="HTH lysR-type" evidence="6">
    <location>
        <begin position="1"/>
        <end position="59"/>
    </location>
</feature>
<dbReference type="GO" id="GO:0032993">
    <property type="term" value="C:protein-DNA complex"/>
    <property type="evidence" value="ECO:0007669"/>
    <property type="project" value="TreeGrafter"/>
</dbReference>
<dbReference type="EMBL" id="JABELX010000015">
    <property type="protein sequence ID" value="NNH74609.1"/>
    <property type="molecule type" value="Genomic_DNA"/>
</dbReference>
<dbReference type="RefSeq" id="WP_067525558.1">
    <property type="nucleotide sequence ID" value="NZ_JABELX010000015.1"/>
</dbReference>
<reference evidence="7 8" key="1">
    <citation type="submission" date="2020-05" db="EMBL/GenBank/DDBJ databases">
        <title>MicrobeNet Type strains.</title>
        <authorList>
            <person name="Nicholson A.C."/>
        </authorList>
    </citation>
    <scope>NUCLEOTIDE SEQUENCE [LARGE SCALE GENOMIC DNA]</scope>
    <source>
        <strain evidence="7 8">JCM 3224</strain>
    </source>
</reference>
<organism evidence="7 8">
    <name type="scientific">Nocardia uniformis</name>
    <dbReference type="NCBI Taxonomy" id="53432"/>
    <lineage>
        <taxon>Bacteria</taxon>
        <taxon>Bacillati</taxon>
        <taxon>Actinomycetota</taxon>
        <taxon>Actinomycetes</taxon>
        <taxon>Mycobacteriales</taxon>
        <taxon>Nocardiaceae</taxon>
        <taxon>Nocardia</taxon>
    </lineage>
</organism>
<dbReference type="GO" id="GO:0003677">
    <property type="term" value="F:DNA binding"/>
    <property type="evidence" value="ECO:0007669"/>
    <property type="project" value="UniProtKB-KW"/>
</dbReference>
<accession>A0A849CG28</accession>
<dbReference type="InterPro" id="IPR005119">
    <property type="entry name" value="LysR_subst-bd"/>
</dbReference>
<name>A0A849CG28_9NOCA</name>
<dbReference type="InterPro" id="IPR000847">
    <property type="entry name" value="LysR_HTH_N"/>
</dbReference>
<dbReference type="PANTHER" id="PTHR30346">
    <property type="entry name" value="TRANSCRIPTIONAL DUAL REGULATOR HCAR-RELATED"/>
    <property type="match status" value="1"/>
</dbReference>
<keyword evidence="3" id="KW-0238">DNA-binding</keyword>
<evidence type="ECO:0000256" key="3">
    <source>
        <dbReference type="ARBA" id="ARBA00023125"/>
    </source>
</evidence>
<evidence type="ECO:0000256" key="5">
    <source>
        <dbReference type="ARBA" id="ARBA00023163"/>
    </source>
</evidence>
<dbReference type="Proteomes" id="UP000586827">
    <property type="component" value="Unassembled WGS sequence"/>
</dbReference>
<dbReference type="CDD" id="cd08414">
    <property type="entry name" value="PBP2_LTTR_aromatics_like"/>
    <property type="match status" value="1"/>
</dbReference>
<evidence type="ECO:0000313" key="8">
    <source>
        <dbReference type="Proteomes" id="UP000586827"/>
    </source>
</evidence>
<dbReference type="PROSITE" id="PS50931">
    <property type="entry name" value="HTH_LYSR"/>
    <property type="match status" value="1"/>
</dbReference>
<dbReference type="Gene3D" id="3.40.190.10">
    <property type="entry name" value="Periplasmic binding protein-like II"/>
    <property type="match status" value="2"/>
</dbReference>
<comment type="caution">
    <text evidence="7">The sequence shown here is derived from an EMBL/GenBank/DDBJ whole genome shotgun (WGS) entry which is preliminary data.</text>
</comment>
<evidence type="ECO:0000256" key="4">
    <source>
        <dbReference type="ARBA" id="ARBA00023159"/>
    </source>
</evidence>
<protein>
    <submittedName>
        <fullName evidence="7">LysR family transcriptional regulator</fullName>
    </submittedName>
</protein>
<evidence type="ECO:0000256" key="2">
    <source>
        <dbReference type="ARBA" id="ARBA00023015"/>
    </source>
</evidence>
<dbReference type="SUPFAM" id="SSF53850">
    <property type="entry name" value="Periplasmic binding protein-like II"/>
    <property type="match status" value="1"/>
</dbReference>
<dbReference type="Pfam" id="PF00126">
    <property type="entry name" value="HTH_1"/>
    <property type="match status" value="1"/>
</dbReference>
<dbReference type="InterPro" id="IPR036390">
    <property type="entry name" value="WH_DNA-bd_sf"/>
</dbReference>
<dbReference type="PRINTS" id="PR00039">
    <property type="entry name" value="HTHLYSR"/>
</dbReference>
<dbReference type="AlphaFoldDB" id="A0A849CG28"/>
<evidence type="ECO:0000313" key="7">
    <source>
        <dbReference type="EMBL" id="NNH74609.1"/>
    </source>
</evidence>
<dbReference type="FunFam" id="1.10.10.10:FF:000001">
    <property type="entry name" value="LysR family transcriptional regulator"/>
    <property type="match status" value="1"/>
</dbReference>
<keyword evidence="2" id="KW-0805">Transcription regulation</keyword>
<dbReference type="InterPro" id="IPR036388">
    <property type="entry name" value="WH-like_DNA-bd_sf"/>
</dbReference>
<evidence type="ECO:0000259" key="6">
    <source>
        <dbReference type="PROSITE" id="PS50931"/>
    </source>
</evidence>